<dbReference type="AlphaFoldDB" id="A0A4Y7SQQ1"/>
<name>A0A4Y7SQQ1_COPMI</name>
<feature type="domain" description="CWF21" evidence="2">
    <location>
        <begin position="52"/>
        <end position="88"/>
    </location>
</feature>
<accession>A0A4Y7SQQ1</accession>
<feature type="region of interest" description="Disordered" evidence="1">
    <location>
        <begin position="99"/>
        <end position="118"/>
    </location>
</feature>
<gene>
    <name evidence="3" type="ORF">FA13DRAFT_1818347</name>
</gene>
<evidence type="ECO:0000259" key="2">
    <source>
        <dbReference type="Pfam" id="PF08312"/>
    </source>
</evidence>
<dbReference type="Proteomes" id="UP000298030">
    <property type="component" value="Unassembled WGS sequence"/>
</dbReference>
<organism evidence="3 4">
    <name type="scientific">Coprinellus micaceus</name>
    <name type="common">Glistening ink-cap mushroom</name>
    <name type="synonym">Coprinus micaceus</name>
    <dbReference type="NCBI Taxonomy" id="71717"/>
    <lineage>
        <taxon>Eukaryota</taxon>
        <taxon>Fungi</taxon>
        <taxon>Dikarya</taxon>
        <taxon>Basidiomycota</taxon>
        <taxon>Agaricomycotina</taxon>
        <taxon>Agaricomycetes</taxon>
        <taxon>Agaricomycetidae</taxon>
        <taxon>Agaricales</taxon>
        <taxon>Agaricineae</taxon>
        <taxon>Psathyrellaceae</taxon>
        <taxon>Coprinellus</taxon>
    </lineage>
</organism>
<dbReference type="GO" id="GO:0005634">
    <property type="term" value="C:nucleus"/>
    <property type="evidence" value="ECO:0007669"/>
    <property type="project" value="UniProtKB-ARBA"/>
</dbReference>
<evidence type="ECO:0000256" key="1">
    <source>
        <dbReference type="SAM" id="MobiDB-lite"/>
    </source>
</evidence>
<dbReference type="OrthoDB" id="3065862at2759"/>
<reference evidence="3 4" key="1">
    <citation type="journal article" date="2019" name="Nat. Ecol. Evol.">
        <title>Megaphylogeny resolves global patterns of mushroom evolution.</title>
        <authorList>
            <person name="Varga T."/>
            <person name="Krizsan K."/>
            <person name="Foldi C."/>
            <person name="Dima B."/>
            <person name="Sanchez-Garcia M."/>
            <person name="Sanchez-Ramirez S."/>
            <person name="Szollosi G.J."/>
            <person name="Szarkandi J.G."/>
            <person name="Papp V."/>
            <person name="Albert L."/>
            <person name="Andreopoulos W."/>
            <person name="Angelini C."/>
            <person name="Antonin V."/>
            <person name="Barry K.W."/>
            <person name="Bougher N.L."/>
            <person name="Buchanan P."/>
            <person name="Buyck B."/>
            <person name="Bense V."/>
            <person name="Catcheside P."/>
            <person name="Chovatia M."/>
            <person name="Cooper J."/>
            <person name="Damon W."/>
            <person name="Desjardin D."/>
            <person name="Finy P."/>
            <person name="Geml J."/>
            <person name="Haridas S."/>
            <person name="Hughes K."/>
            <person name="Justo A."/>
            <person name="Karasinski D."/>
            <person name="Kautmanova I."/>
            <person name="Kiss B."/>
            <person name="Kocsube S."/>
            <person name="Kotiranta H."/>
            <person name="LaButti K.M."/>
            <person name="Lechner B.E."/>
            <person name="Liimatainen K."/>
            <person name="Lipzen A."/>
            <person name="Lukacs Z."/>
            <person name="Mihaltcheva S."/>
            <person name="Morgado L.N."/>
            <person name="Niskanen T."/>
            <person name="Noordeloos M.E."/>
            <person name="Ohm R.A."/>
            <person name="Ortiz-Santana B."/>
            <person name="Ovrebo C."/>
            <person name="Racz N."/>
            <person name="Riley R."/>
            <person name="Savchenko A."/>
            <person name="Shiryaev A."/>
            <person name="Soop K."/>
            <person name="Spirin V."/>
            <person name="Szebenyi C."/>
            <person name="Tomsovsky M."/>
            <person name="Tulloss R.E."/>
            <person name="Uehling J."/>
            <person name="Grigoriev I.V."/>
            <person name="Vagvolgyi C."/>
            <person name="Papp T."/>
            <person name="Martin F.M."/>
            <person name="Miettinen O."/>
            <person name="Hibbett D.S."/>
            <person name="Nagy L.G."/>
        </authorList>
    </citation>
    <scope>NUCLEOTIDE SEQUENCE [LARGE SCALE GENOMIC DNA]</scope>
    <source>
        <strain evidence="3 4">FP101781</strain>
    </source>
</reference>
<feature type="compositionally biased region" description="Low complexity" evidence="1">
    <location>
        <begin position="151"/>
        <end position="164"/>
    </location>
</feature>
<proteinExistence type="predicted"/>
<feature type="region of interest" description="Disordered" evidence="1">
    <location>
        <begin position="143"/>
        <end position="164"/>
    </location>
</feature>
<evidence type="ECO:0000313" key="4">
    <source>
        <dbReference type="Proteomes" id="UP000298030"/>
    </source>
</evidence>
<dbReference type="InterPro" id="IPR013170">
    <property type="entry name" value="mRNA_splic_Cwf21_dom"/>
</dbReference>
<dbReference type="Pfam" id="PF08312">
    <property type="entry name" value="cwf21"/>
    <property type="match status" value="1"/>
</dbReference>
<keyword evidence="4" id="KW-1185">Reference proteome</keyword>
<dbReference type="EMBL" id="QPFP01000076">
    <property type="protein sequence ID" value="TEB23569.1"/>
    <property type="molecule type" value="Genomic_DNA"/>
</dbReference>
<feature type="compositionally biased region" description="Basic and acidic residues" evidence="1">
    <location>
        <begin position="102"/>
        <end position="117"/>
    </location>
</feature>
<comment type="caution">
    <text evidence="3">The sequence shown here is derived from an EMBL/GenBank/DDBJ whole genome shotgun (WGS) entry which is preliminary data.</text>
</comment>
<sequence>MDKPLKIVQGHTKMMLFEATIPSGLSLDDDLDFAARGYDDDALSVREYIDTQIELALRDYQDSLEELFARHTREEIASKVAEWRRKLAEVKPLLKPAVNARKAAEKAHKANPNDENLKTMYKKAKQEEAGIRGSVEHAEDEFDFWQKLKPSRSPSPRASPKGKM</sequence>
<protein>
    <recommendedName>
        <fullName evidence="2">CWF21 domain-containing protein</fullName>
    </recommendedName>
</protein>
<evidence type="ECO:0000313" key="3">
    <source>
        <dbReference type="EMBL" id="TEB23569.1"/>
    </source>
</evidence>